<accession>A0A9W6KAI5</accession>
<proteinExistence type="predicted"/>
<dbReference type="AlphaFoldDB" id="A0A9W6KAI5"/>
<reference evidence="2" key="2">
    <citation type="submission" date="2023-01" db="EMBL/GenBank/DDBJ databases">
        <authorList>
            <person name="Sun Q."/>
            <person name="Evtushenko L."/>
        </authorList>
    </citation>
    <scope>NUCLEOTIDE SEQUENCE</scope>
    <source>
        <strain evidence="2">VKM B-2935</strain>
    </source>
</reference>
<gene>
    <name evidence="2" type="ORF">GCM10017655_48510</name>
</gene>
<keyword evidence="3" id="KW-1185">Reference proteome</keyword>
<dbReference type="RefSeq" id="WP_271198050.1">
    <property type="nucleotide sequence ID" value="NZ_BSFN01000026.1"/>
</dbReference>
<dbReference type="Proteomes" id="UP001143328">
    <property type="component" value="Unassembled WGS sequence"/>
</dbReference>
<comment type="caution">
    <text evidence="2">The sequence shown here is derived from an EMBL/GenBank/DDBJ whole genome shotgun (WGS) entry which is preliminary data.</text>
</comment>
<name>A0A9W6KAI5_9PSED</name>
<reference evidence="2" key="1">
    <citation type="journal article" date="2014" name="Int. J. Syst. Evol. Microbiol.">
        <title>Complete genome sequence of Corynebacterium casei LMG S-19264T (=DSM 44701T), isolated from a smear-ripened cheese.</title>
        <authorList>
            <consortium name="US DOE Joint Genome Institute (JGI-PGF)"/>
            <person name="Walter F."/>
            <person name="Albersmeier A."/>
            <person name="Kalinowski J."/>
            <person name="Ruckert C."/>
        </authorList>
    </citation>
    <scope>NUCLEOTIDE SEQUENCE</scope>
    <source>
        <strain evidence="2">VKM B-2935</strain>
    </source>
</reference>
<protein>
    <submittedName>
        <fullName evidence="2">Uncharacterized protein</fullName>
    </submittedName>
</protein>
<feature type="region of interest" description="Disordered" evidence="1">
    <location>
        <begin position="1"/>
        <end position="23"/>
    </location>
</feature>
<organism evidence="2 3">
    <name type="scientific">Pseudomonas turukhanskensis</name>
    <dbReference type="NCBI Taxonomy" id="1806536"/>
    <lineage>
        <taxon>Bacteria</taxon>
        <taxon>Pseudomonadati</taxon>
        <taxon>Pseudomonadota</taxon>
        <taxon>Gammaproteobacteria</taxon>
        <taxon>Pseudomonadales</taxon>
        <taxon>Pseudomonadaceae</taxon>
        <taxon>Pseudomonas</taxon>
    </lineage>
</organism>
<evidence type="ECO:0000313" key="3">
    <source>
        <dbReference type="Proteomes" id="UP001143328"/>
    </source>
</evidence>
<dbReference type="EMBL" id="BSFN01000026">
    <property type="protein sequence ID" value="GLK91787.1"/>
    <property type="molecule type" value="Genomic_DNA"/>
</dbReference>
<sequence length="57" mass="6221">MSDDPLDRATSTPPPTLGEGCLSRYDPEAMDEETGTAFEDASKLWEELHPAPEKPTS</sequence>
<evidence type="ECO:0000313" key="2">
    <source>
        <dbReference type="EMBL" id="GLK91787.1"/>
    </source>
</evidence>
<evidence type="ECO:0000256" key="1">
    <source>
        <dbReference type="SAM" id="MobiDB-lite"/>
    </source>
</evidence>